<organism evidence="1">
    <name type="scientific">Anopheles darlingi</name>
    <name type="common">Mosquito</name>
    <dbReference type="NCBI Taxonomy" id="43151"/>
    <lineage>
        <taxon>Eukaryota</taxon>
        <taxon>Metazoa</taxon>
        <taxon>Ecdysozoa</taxon>
        <taxon>Arthropoda</taxon>
        <taxon>Hexapoda</taxon>
        <taxon>Insecta</taxon>
        <taxon>Pterygota</taxon>
        <taxon>Neoptera</taxon>
        <taxon>Endopterygota</taxon>
        <taxon>Diptera</taxon>
        <taxon>Nematocera</taxon>
        <taxon>Culicoidea</taxon>
        <taxon>Culicidae</taxon>
        <taxon>Anophelinae</taxon>
        <taxon>Anopheles</taxon>
    </lineage>
</organism>
<sequence>MRLWLLLLLLLLLLVMLLMRMMWMLWTGWTEHIAVVMHGGIGPIIWAVRHGLVASDTAPGTGRSRRWYHQSASG</sequence>
<reference evidence="1" key="1">
    <citation type="submission" date="2018-01" db="EMBL/GenBank/DDBJ databases">
        <title>An insight into the sialome of Amazonian anophelines.</title>
        <authorList>
            <person name="Ribeiro J.M."/>
            <person name="Scarpassa V."/>
            <person name="Calvo E."/>
        </authorList>
    </citation>
    <scope>NUCLEOTIDE SEQUENCE</scope>
</reference>
<evidence type="ECO:0000313" key="1">
    <source>
        <dbReference type="EMBL" id="MBW74877.1"/>
    </source>
</evidence>
<protein>
    <submittedName>
        <fullName evidence="1">Uncharacterized protein</fullName>
    </submittedName>
</protein>
<accession>A0A2M4DBE9</accession>
<dbReference type="EMBL" id="GGFL01010699">
    <property type="protein sequence ID" value="MBW74877.1"/>
    <property type="molecule type" value="Transcribed_RNA"/>
</dbReference>
<proteinExistence type="predicted"/>
<name>A0A2M4DBE9_ANODA</name>
<dbReference type="AlphaFoldDB" id="A0A2M4DBE9"/>